<keyword evidence="2" id="KW-1185">Reference proteome</keyword>
<feature type="non-terminal residue" evidence="1">
    <location>
        <position position="1"/>
    </location>
</feature>
<accession>A0A811UV88</accession>
<dbReference type="AlphaFoldDB" id="A0A811UV88"/>
<comment type="caution">
    <text evidence="1">The sequence shown here is derived from an EMBL/GenBank/DDBJ whole genome shotgun (WGS) entry which is preliminary data.</text>
</comment>
<gene>
    <name evidence="1" type="ORF">CCAP1982_LOCUS10131</name>
</gene>
<dbReference type="EMBL" id="CAJHJT010000023">
    <property type="protein sequence ID" value="CAD7001637.1"/>
    <property type="molecule type" value="Genomic_DNA"/>
</dbReference>
<dbReference type="OrthoDB" id="5989194at2759"/>
<organism evidence="1 2">
    <name type="scientific">Ceratitis capitata</name>
    <name type="common">Mediterranean fruit fly</name>
    <name type="synonym">Tephritis capitata</name>
    <dbReference type="NCBI Taxonomy" id="7213"/>
    <lineage>
        <taxon>Eukaryota</taxon>
        <taxon>Metazoa</taxon>
        <taxon>Ecdysozoa</taxon>
        <taxon>Arthropoda</taxon>
        <taxon>Hexapoda</taxon>
        <taxon>Insecta</taxon>
        <taxon>Pterygota</taxon>
        <taxon>Neoptera</taxon>
        <taxon>Endopterygota</taxon>
        <taxon>Diptera</taxon>
        <taxon>Brachycera</taxon>
        <taxon>Muscomorpha</taxon>
        <taxon>Tephritoidea</taxon>
        <taxon>Tephritidae</taxon>
        <taxon>Ceratitis</taxon>
        <taxon>Ceratitis</taxon>
    </lineage>
</organism>
<dbReference type="Proteomes" id="UP000606786">
    <property type="component" value="Unassembled WGS sequence"/>
</dbReference>
<evidence type="ECO:0000313" key="2">
    <source>
        <dbReference type="Proteomes" id="UP000606786"/>
    </source>
</evidence>
<evidence type="ECO:0000313" key="1">
    <source>
        <dbReference type="EMBL" id="CAD7001637.1"/>
    </source>
</evidence>
<name>A0A811UV88_CERCA</name>
<sequence length="146" mass="16808">LLLIKTSTGLCALIRIVSTHCIKMYMTKSKDDAFVMDSDSVASYFQLLNEQWARFKKFQREVEKSCCFANAESVRVQGESWYAKREQRCRVEPSRQFVTIPTSVSATIRLPSFVGDCTNREAGKDDTFCSLVDSNLSKRRRSQHYQ</sequence>
<proteinExistence type="predicted"/>
<protein>
    <submittedName>
        <fullName evidence="1">(Mediterranean fruit fly) hypothetical protein</fullName>
    </submittedName>
</protein>
<reference evidence="1" key="1">
    <citation type="submission" date="2020-11" db="EMBL/GenBank/DDBJ databases">
        <authorList>
            <person name="Whitehead M."/>
        </authorList>
    </citation>
    <scope>NUCLEOTIDE SEQUENCE</scope>
    <source>
        <strain evidence="1">EGII</strain>
    </source>
</reference>